<evidence type="ECO:0000256" key="3">
    <source>
        <dbReference type="ARBA" id="ARBA00022729"/>
    </source>
</evidence>
<evidence type="ECO:0000256" key="2">
    <source>
        <dbReference type="ARBA" id="ARBA00022448"/>
    </source>
</evidence>
<reference evidence="5" key="2">
    <citation type="submission" date="2020-09" db="EMBL/GenBank/DDBJ databases">
        <authorList>
            <person name="Sun Q."/>
            <person name="Zhou Y."/>
        </authorList>
    </citation>
    <scope>NUCLEOTIDE SEQUENCE</scope>
    <source>
        <strain evidence="5">CGMCC 1.12827</strain>
    </source>
</reference>
<dbReference type="EMBL" id="BMGC01000001">
    <property type="protein sequence ID" value="GGB17720.1"/>
    <property type="molecule type" value="Genomic_DNA"/>
</dbReference>
<organism evidence="5 6">
    <name type="scientific">Gordonia jinhuaensis</name>
    <dbReference type="NCBI Taxonomy" id="1517702"/>
    <lineage>
        <taxon>Bacteria</taxon>
        <taxon>Bacillati</taxon>
        <taxon>Actinomycetota</taxon>
        <taxon>Actinomycetes</taxon>
        <taxon>Mycobacteriales</taxon>
        <taxon>Gordoniaceae</taxon>
        <taxon>Gordonia</taxon>
    </lineage>
</organism>
<proteinExistence type="predicted"/>
<dbReference type="InterPro" id="IPR001188">
    <property type="entry name" value="Sperm_putr-bd"/>
</dbReference>
<dbReference type="GO" id="GO:0015846">
    <property type="term" value="P:polyamine transport"/>
    <property type="evidence" value="ECO:0007669"/>
    <property type="project" value="InterPro"/>
</dbReference>
<dbReference type="Pfam" id="PF13416">
    <property type="entry name" value="SBP_bac_8"/>
    <property type="match status" value="1"/>
</dbReference>
<dbReference type="InterPro" id="IPR006311">
    <property type="entry name" value="TAT_signal"/>
</dbReference>
<keyword evidence="6" id="KW-1185">Reference proteome</keyword>
<gene>
    <name evidence="5" type="ORF">GCM10011489_02250</name>
</gene>
<dbReference type="PANTHER" id="PTHR30222">
    <property type="entry name" value="SPERMIDINE/PUTRESCINE-BINDING PERIPLASMIC PROTEIN"/>
    <property type="match status" value="1"/>
</dbReference>
<dbReference type="GO" id="GO:0042597">
    <property type="term" value="C:periplasmic space"/>
    <property type="evidence" value="ECO:0007669"/>
    <property type="project" value="UniProtKB-SubCell"/>
</dbReference>
<reference evidence="5" key="1">
    <citation type="journal article" date="2014" name="Int. J. Syst. Evol. Microbiol.">
        <title>Complete genome sequence of Corynebacterium casei LMG S-19264T (=DSM 44701T), isolated from a smear-ripened cheese.</title>
        <authorList>
            <consortium name="US DOE Joint Genome Institute (JGI-PGF)"/>
            <person name="Walter F."/>
            <person name="Albersmeier A."/>
            <person name="Kalinowski J."/>
            <person name="Ruckert C."/>
        </authorList>
    </citation>
    <scope>NUCLEOTIDE SEQUENCE</scope>
    <source>
        <strain evidence="5">CGMCC 1.12827</strain>
    </source>
</reference>
<accession>A0A916SVC6</accession>
<dbReference type="PRINTS" id="PR00909">
    <property type="entry name" value="SPERMDNBNDNG"/>
</dbReference>
<protein>
    <submittedName>
        <fullName evidence="5">Putrescine-binding periplasmic protein</fullName>
    </submittedName>
</protein>
<dbReference type="RefSeq" id="WP_188584717.1">
    <property type="nucleotide sequence ID" value="NZ_BMGC01000001.1"/>
</dbReference>
<comment type="caution">
    <text evidence="5">The sequence shown here is derived from an EMBL/GenBank/DDBJ whole genome shotgun (WGS) entry which is preliminary data.</text>
</comment>
<evidence type="ECO:0000313" key="5">
    <source>
        <dbReference type="EMBL" id="GGB17720.1"/>
    </source>
</evidence>
<evidence type="ECO:0000256" key="4">
    <source>
        <dbReference type="ARBA" id="ARBA00022764"/>
    </source>
</evidence>
<dbReference type="GO" id="GO:0019808">
    <property type="term" value="F:polyamine binding"/>
    <property type="evidence" value="ECO:0007669"/>
    <property type="project" value="InterPro"/>
</dbReference>
<dbReference type="Proteomes" id="UP000621454">
    <property type="component" value="Unassembled WGS sequence"/>
</dbReference>
<comment type="subcellular location">
    <subcellularLocation>
        <location evidence="1">Periplasm</location>
    </subcellularLocation>
</comment>
<dbReference type="InterPro" id="IPR006059">
    <property type="entry name" value="SBP"/>
</dbReference>
<dbReference type="PANTHER" id="PTHR30222:SF2">
    <property type="entry name" value="ABC TRANSPORTER SUBSTRATE-BINDING PROTEIN"/>
    <property type="match status" value="1"/>
</dbReference>
<evidence type="ECO:0000313" key="6">
    <source>
        <dbReference type="Proteomes" id="UP000621454"/>
    </source>
</evidence>
<name>A0A916SVC6_9ACTN</name>
<dbReference type="CDD" id="cd13590">
    <property type="entry name" value="PBP2_PotD_PotF_like"/>
    <property type="match status" value="1"/>
</dbReference>
<dbReference type="AlphaFoldDB" id="A0A916SVC6"/>
<keyword evidence="4" id="KW-0574">Periplasm</keyword>
<keyword evidence="3" id="KW-0732">Signal</keyword>
<evidence type="ECO:0000256" key="1">
    <source>
        <dbReference type="ARBA" id="ARBA00004418"/>
    </source>
</evidence>
<dbReference type="Gene3D" id="3.40.190.10">
    <property type="entry name" value="Periplasmic binding protein-like II"/>
    <property type="match status" value="2"/>
</dbReference>
<dbReference type="PROSITE" id="PS51318">
    <property type="entry name" value="TAT"/>
    <property type="match status" value="1"/>
</dbReference>
<sequence>MRGPARGGDDPGMVRALAPRHSVRRITRRSLLAGIGVVGAGAALSACAPDHKVAPSAELTDKIEDRLNYYSWGDYENPDDLESIKKKFGIKLQVDSFGSNEEMIAKLAAARGTSGYDVVVPTGVYIPQMVEHNLLDELDHAKVPNLKNLEPRFFNPPWNPNSRHGASKDWGTTGFMYDKTVIKTTPRSWGDFVSLAMGPARGKTSVLEDPWEVLSIAMGALNLNPNSTDQKDLSAGRSLLLDKLAPTIKGYNSSITTVVAGGGFTLLQAWNGDARLALMNEPNPDKWGFVYPLPTANLWNDNFAIVHGTQHPGAAHAFINMMLDPEISYNEMQYIGYQTGVKGLSERGRKDNLPFADLLFPPDEVVARLTTATIDSATQQRTEIVNEMQARSAQ</sequence>
<keyword evidence="2" id="KW-0813">Transport</keyword>
<dbReference type="SUPFAM" id="SSF53850">
    <property type="entry name" value="Periplasmic binding protein-like II"/>
    <property type="match status" value="1"/>
</dbReference>